<feature type="transmembrane region" description="Helical" evidence="1">
    <location>
        <begin position="12"/>
        <end position="30"/>
    </location>
</feature>
<name>A0A1F5ADB6_9BACT</name>
<evidence type="ECO:0000313" key="2">
    <source>
        <dbReference type="EMBL" id="OGD16491.1"/>
    </source>
</evidence>
<protein>
    <submittedName>
        <fullName evidence="2">Uncharacterized protein</fullName>
    </submittedName>
</protein>
<feature type="transmembrane region" description="Helical" evidence="1">
    <location>
        <begin position="67"/>
        <end position="86"/>
    </location>
</feature>
<dbReference type="EMBL" id="MEYH01000032">
    <property type="protein sequence ID" value="OGD16491.1"/>
    <property type="molecule type" value="Genomic_DNA"/>
</dbReference>
<keyword evidence="1" id="KW-0472">Membrane</keyword>
<comment type="caution">
    <text evidence="2">The sequence shown here is derived from an EMBL/GenBank/DDBJ whole genome shotgun (WGS) entry which is preliminary data.</text>
</comment>
<sequence>MDFHYYYLVQDIIGVLLAFLALKMLILFGLKIYRHGLSIKYSLCLIGNIMLLWAGINFMISPWGVRTWTISFMLSLIGLLFGRFAYNYSITK</sequence>
<dbReference type="AlphaFoldDB" id="A0A1F5ADB6"/>
<gene>
    <name evidence="2" type="ORF">A2V47_03460</name>
</gene>
<organism evidence="2 3">
    <name type="scientific">Candidatus Sediminicultor quintus</name>
    <dbReference type="NCBI Taxonomy" id="1797291"/>
    <lineage>
        <taxon>Bacteria</taxon>
        <taxon>Pseudomonadati</taxon>
        <taxon>Atribacterota</taxon>
        <taxon>Candidatus Phoenicimicrobiia</taxon>
        <taxon>Candidatus Pheonicimicrobiales</taxon>
        <taxon>Candidatus Phoenicimicrobiaceae</taxon>
        <taxon>Candidatus Sediminicultor</taxon>
    </lineage>
</organism>
<dbReference type="Proteomes" id="UP000177701">
    <property type="component" value="Unassembled WGS sequence"/>
</dbReference>
<evidence type="ECO:0000256" key="1">
    <source>
        <dbReference type="SAM" id="Phobius"/>
    </source>
</evidence>
<reference evidence="2 3" key="1">
    <citation type="journal article" date="2016" name="Nat. Commun.">
        <title>Thousands of microbial genomes shed light on interconnected biogeochemical processes in an aquifer system.</title>
        <authorList>
            <person name="Anantharaman K."/>
            <person name="Brown C.T."/>
            <person name="Hug L.A."/>
            <person name="Sharon I."/>
            <person name="Castelle C.J."/>
            <person name="Probst A.J."/>
            <person name="Thomas B.C."/>
            <person name="Singh A."/>
            <person name="Wilkins M.J."/>
            <person name="Karaoz U."/>
            <person name="Brodie E.L."/>
            <person name="Williams K.H."/>
            <person name="Hubbard S.S."/>
            <person name="Banfield J.F."/>
        </authorList>
    </citation>
    <scope>NUCLEOTIDE SEQUENCE [LARGE SCALE GENOMIC DNA]</scope>
</reference>
<keyword evidence="1" id="KW-1133">Transmembrane helix</keyword>
<evidence type="ECO:0000313" key="3">
    <source>
        <dbReference type="Proteomes" id="UP000177701"/>
    </source>
</evidence>
<proteinExistence type="predicted"/>
<keyword evidence="1" id="KW-0812">Transmembrane</keyword>
<accession>A0A1F5ADB6</accession>
<feature type="transmembrane region" description="Helical" evidence="1">
    <location>
        <begin position="42"/>
        <end position="61"/>
    </location>
</feature>